<dbReference type="InterPro" id="IPR037198">
    <property type="entry name" value="MutL_C_sf"/>
</dbReference>
<feature type="region of interest" description="Disordered" evidence="1">
    <location>
        <begin position="588"/>
        <end position="658"/>
    </location>
</feature>
<feature type="domain" description="MutL C-terminal dimerisation" evidence="2">
    <location>
        <begin position="404"/>
        <end position="547"/>
    </location>
</feature>
<feature type="compositionally biased region" description="Polar residues" evidence="1">
    <location>
        <begin position="86"/>
        <end position="108"/>
    </location>
</feature>
<proteinExistence type="predicted"/>
<dbReference type="GeneID" id="113466421"/>
<sequence length="658" mass="73845">MEQDPSSDVDMEKIQRSNSEEVEHETIPVPSEDNSNLLNQNETKDCEDIEGNTLDSDKVIVMSLDSDDEDDNKPNHGRTAEETNENDSNLNSTNSFTDTTLNNGGENTSDIKDSSPITNGVYHLEPKILDDTTHSNVRSSATNETMYDDKSSNNTIQKFSSKLLNGQLVNNNPYKRTFGPSDKPCGTPKSGENFLSRLARFRNDGKSITRINEEKSKDIPVAINSLQNGDDSLSEGKSNACPKSTNGQNIGLVNDTSDVMGEGGCSGMKELSVIVLGGDERLKEDKENSRSPVTMDVDIILSSHEANLQQSPETVEPDTPDETIEVIDDMPRLQGSYRQSTPVTLSLDIIQDQLKARYARRTVQAQDRCVENRFHANIDPSKNKEAESELNRVIKKSMFEKMKIVGQFNLGFIIVKYDSDLFIIDQHATDEKYNFETLQKTTLIKSQKLVVPQNLHLTKINQCILKDNLPVFYKNGFEFSFDSSDDGNVLLTSLPMSKNTTLGREDIEELLFMLQHTNSTEHCRPSRIRAMFASRACRKSVMIGRALSVGEMTGLVRNMGRIDQPWNCPHGRPTMRHLINLSLLVHNHRSHESTPQNQESTHEKSESVLENTESTQKNSESTHENSESTHKNHESIPEKNEWTPENQESPSENNESTS</sequence>
<dbReference type="PaxDb" id="121845-A0A3Q0IMS0"/>
<dbReference type="Gene3D" id="3.30.1540.20">
    <property type="entry name" value="MutL, C-terminal domain, dimerisation subdomain"/>
    <property type="match status" value="1"/>
</dbReference>
<evidence type="ECO:0000313" key="4">
    <source>
        <dbReference type="RefSeq" id="XP_026677606.1"/>
    </source>
</evidence>
<dbReference type="GO" id="GO:0016887">
    <property type="term" value="F:ATP hydrolysis activity"/>
    <property type="evidence" value="ECO:0007669"/>
    <property type="project" value="InterPro"/>
</dbReference>
<dbReference type="GO" id="GO:0140664">
    <property type="term" value="F:ATP-dependent DNA damage sensor activity"/>
    <property type="evidence" value="ECO:0007669"/>
    <property type="project" value="InterPro"/>
</dbReference>
<gene>
    <name evidence="4" type="primary">LOC113466421</name>
</gene>
<evidence type="ECO:0000313" key="3">
    <source>
        <dbReference type="Proteomes" id="UP000079169"/>
    </source>
</evidence>
<dbReference type="SUPFAM" id="SSF118116">
    <property type="entry name" value="DNA mismatch repair protein MutL"/>
    <property type="match status" value="1"/>
</dbReference>
<dbReference type="InterPro" id="IPR042121">
    <property type="entry name" value="MutL_C_regsub"/>
</dbReference>
<dbReference type="InterPro" id="IPR014790">
    <property type="entry name" value="MutL_C"/>
</dbReference>
<dbReference type="SMART" id="SM00853">
    <property type="entry name" value="MutL_C"/>
    <property type="match status" value="1"/>
</dbReference>
<evidence type="ECO:0000259" key="2">
    <source>
        <dbReference type="SMART" id="SM00853"/>
    </source>
</evidence>
<keyword evidence="3" id="KW-1185">Reference proteome</keyword>
<dbReference type="STRING" id="121845.A0A3Q0IMS0"/>
<dbReference type="PANTHER" id="PTHR10073">
    <property type="entry name" value="DNA MISMATCH REPAIR PROTEIN MLH, PMS, MUTL"/>
    <property type="match status" value="1"/>
</dbReference>
<dbReference type="KEGG" id="dci:113466421"/>
<dbReference type="RefSeq" id="XP_026677606.1">
    <property type="nucleotide sequence ID" value="XM_026821805.1"/>
</dbReference>
<feature type="compositionally biased region" description="Basic and acidic residues" evidence="1">
    <location>
        <begin position="620"/>
        <end position="642"/>
    </location>
</feature>
<dbReference type="FunFam" id="3.30.1370.100:FF:000001">
    <property type="entry name" value="Mismatch repair endonuclease pms1, putative"/>
    <property type="match status" value="1"/>
</dbReference>
<dbReference type="InterPro" id="IPR042120">
    <property type="entry name" value="MutL_C_dimsub"/>
</dbReference>
<protein>
    <submittedName>
        <fullName evidence="4">DNA mismatch repair protein PMS1-like isoform X1</fullName>
    </submittedName>
</protein>
<dbReference type="InterPro" id="IPR038973">
    <property type="entry name" value="MutL/Mlh/Pms-like"/>
</dbReference>
<dbReference type="GO" id="GO:0032389">
    <property type="term" value="C:MutLalpha complex"/>
    <property type="evidence" value="ECO:0007669"/>
    <property type="project" value="TreeGrafter"/>
</dbReference>
<organism evidence="3 4">
    <name type="scientific">Diaphorina citri</name>
    <name type="common">Asian citrus psyllid</name>
    <dbReference type="NCBI Taxonomy" id="121845"/>
    <lineage>
        <taxon>Eukaryota</taxon>
        <taxon>Metazoa</taxon>
        <taxon>Ecdysozoa</taxon>
        <taxon>Arthropoda</taxon>
        <taxon>Hexapoda</taxon>
        <taxon>Insecta</taxon>
        <taxon>Pterygota</taxon>
        <taxon>Neoptera</taxon>
        <taxon>Paraneoptera</taxon>
        <taxon>Hemiptera</taxon>
        <taxon>Sternorrhyncha</taxon>
        <taxon>Psylloidea</taxon>
        <taxon>Psyllidae</taxon>
        <taxon>Diaphorininae</taxon>
        <taxon>Diaphorina</taxon>
    </lineage>
</organism>
<feature type="compositionally biased region" description="Low complexity" evidence="1">
    <location>
        <begin position="643"/>
        <end position="658"/>
    </location>
</feature>
<reference evidence="4" key="1">
    <citation type="submission" date="2025-08" db="UniProtKB">
        <authorList>
            <consortium name="RefSeq"/>
        </authorList>
    </citation>
    <scope>IDENTIFICATION</scope>
</reference>
<evidence type="ECO:0000256" key="1">
    <source>
        <dbReference type="SAM" id="MobiDB-lite"/>
    </source>
</evidence>
<feature type="region of interest" description="Disordered" evidence="1">
    <location>
        <begin position="1"/>
        <end position="117"/>
    </location>
</feature>
<dbReference type="GO" id="GO:0005524">
    <property type="term" value="F:ATP binding"/>
    <property type="evidence" value="ECO:0007669"/>
    <property type="project" value="InterPro"/>
</dbReference>
<dbReference type="GO" id="GO:0006298">
    <property type="term" value="P:mismatch repair"/>
    <property type="evidence" value="ECO:0007669"/>
    <property type="project" value="InterPro"/>
</dbReference>
<dbReference type="PANTHER" id="PTHR10073:SF52">
    <property type="entry name" value="MISMATCH REPAIR ENDONUCLEASE PMS2"/>
    <property type="match status" value="1"/>
</dbReference>
<name>A0A3Q0IMS0_DIACI</name>
<feature type="compositionally biased region" description="Basic and acidic residues" evidence="1">
    <location>
        <begin position="72"/>
        <end position="81"/>
    </location>
</feature>
<dbReference type="Pfam" id="PF08676">
    <property type="entry name" value="MutL_C"/>
    <property type="match status" value="1"/>
</dbReference>
<feature type="compositionally biased region" description="Polar residues" evidence="1">
    <location>
        <begin position="32"/>
        <end position="41"/>
    </location>
</feature>
<feature type="compositionally biased region" description="Basic and acidic residues" evidence="1">
    <location>
        <begin position="10"/>
        <end position="26"/>
    </location>
</feature>
<dbReference type="Gene3D" id="3.30.1370.100">
    <property type="entry name" value="MutL, C-terminal domain, regulatory subdomain"/>
    <property type="match status" value="1"/>
</dbReference>
<accession>A0A3Q0IMS0</accession>
<dbReference type="AlphaFoldDB" id="A0A3Q0IMS0"/>
<dbReference type="Proteomes" id="UP000079169">
    <property type="component" value="Unplaced"/>
</dbReference>